<feature type="domain" description="Integrase catalytic" evidence="2">
    <location>
        <begin position="76"/>
        <end position="126"/>
    </location>
</feature>
<evidence type="ECO:0000313" key="4">
    <source>
        <dbReference type="EMBL" id="KLA46174.1"/>
    </source>
</evidence>
<dbReference type="Proteomes" id="UP000035618">
    <property type="component" value="Unassembled WGS sequence"/>
</dbReference>
<dbReference type="Pfam" id="PF00665">
    <property type="entry name" value="rve"/>
    <property type="match status" value="1"/>
</dbReference>
<dbReference type="PANTHER" id="PTHR46889">
    <property type="entry name" value="TRANSPOSASE INSF FOR INSERTION SEQUENCE IS3B-RELATED"/>
    <property type="match status" value="1"/>
</dbReference>
<organism evidence="4 5">
    <name type="scientific">Ligilactobacillus ruminis</name>
    <dbReference type="NCBI Taxonomy" id="1623"/>
    <lineage>
        <taxon>Bacteria</taxon>
        <taxon>Bacillati</taxon>
        <taxon>Bacillota</taxon>
        <taxon>Bacilli</taxon>
        <taxon>Lactobacillales</taxon>
        <taxon>Lactobacillaceae</taxon>
        <taxon>Ligilactobacillus</taxon>
    </lineage>
</organism>
<dbReference type="Pfam" id="PF13276">
    <property type="entry name" value="HTH_21"/>
    <property type="match status" value="1"/>
</dbReference>
<evidence type="ECO:0000259" key="3">
    <source>
        <dbReference type="Pfam" id="PF13276"/>
    </source>
</evidence>
<dbReference type="InterPro" id="IPR050900">
    <property type="entry name" value="Transposase_IS3/IS150/IS904"/>
</dbReference>
<feature type="non-terminal residue" evidence="4">
    <location>
        <position position="127"/>
    </location>
</feature>
<dbReference type="EMBL" id="JHAJ01000072">
    <property type="protein sequence ID" value="KLA46174.1"/>
    <property type="molecule type" value="Genomic_DNA"/>
</dbReference>
<protein>
    <submittedName>
        <fullName evidence="4">Integrase catalytic subunit</fullName>
    </submittedName>
</protein>
<proteinExistence type="predicted"/>
<sequence>MDLEKEHKGTLGYLGMTTQLASENRLYFKAGLKRVTNCMRSNGITSNVRRKKRNRIKRHEEYINDNLLKGQFDRKGKNEVWVTDTTEIKYGNSGHKARVHVVLDLYGRYALSYNISETETSSAVIDT</sequence>
<dbReference type="GO" id="GO:0015074">
    <property type="term" value="P:DNA integration"/>
    <property type="evidence" value="ECO:0007669"/>
    <property type="project" value="InterPro"/>
</dbReference>
<dbReference type="InterPro" id="IPR025948">
    <property type="entry name" value="HTH-like_dom"/>
</dbReference>
<evidence type="ECO:0000256" key="1">
    <source>
        <dbReference type="ARBA" id="ARBA00002286"/>
    </source>
</evidence>
<reference evidence="4 5" key="1">
    <citation type="journal article" date="2015" name="BMC Microbiol.">
        <title>Lactobacillus ruminis strains cluster according to their mammalian gut source.</title>
        <authorList>
            <person name="O' Donnell M.M."/>
            <person name="Harris H.M."/>
            <person name="Lynch D.B."/>
            <person name="Ross R.P."/>
            <person name="O'Toole P.W."/>
        </authorList>
    </citation>
    <scope>NUCLEOTIDE SEQUENCE [LARGE SCALE GENOMIC DNA]</scope>
    <source>
        <strain evidence="4 5">ATCC 27780</strain>
    </source>
</reference>
<name>A0A837IQX8_9LACO</name>
<dbReference type="AlphaFoldDB" id="A0A837IQX8"/>
<dbReference type="InterPro" id="IPR012337">
    <property type="entry name" value="RNaseH-like_sf"/>
</dbReference>
<evidence type="ECO:0000259" key="2">
    <source>
        <dbReference type="Pfam" id="PF00665"/>
    </source>
</evidence>
<comment type="caution">
    <text evidence="4">The sequence shown here is derived from an EMBL/GenBank/DDBJ whole genome shotgun (WGS) entry which is preliminary data.</text>
</comment>
<dbReference type="InterPro" id="IPR001584">
    <property type="entry name" value="Integrase_cat-core"/>
</dbReference>
<accession>A0A837IQX8</accession>
<dbReference type="PANTHER" id="PTHR46889:SF4">
    <property type="entry name" value="TRANSPOSASE INSO FOR INSERTION SEQUENCE ELEMENT IS911B-RELATED"/>
    <property type="match status" value="1"/>
</dbReference>
<comment type="function">
    <text evidence="1">Involved in the transposition of the insertion sequence.</text>
</comment>
<evidence type="ECO:0000313" key="5">
    <source>
        <dbReference type="Proteomes" id="UP000035618"/>
    </source>
</evidence>
<feature type="domain" description="HTH-like" evidence="3">
    <location>
        <begin position="5"/>
        <end position="52"/>
    </location>
</feature>
<gene>
    <name evidence="4" type="ORF">LRB_974</name>
</gene>
<dbReference type="SUPFAM" id="SSF53098">
    <property type="entry name" value="Ribonuclease H-like"/>
    <property type="match status" value="1"/>
</dbReference>